<name>A0A3L8D609_OOCBI</name>
<feature type="compositionally biased region" description="Basic and acidic residues" evidence="1">
    <location>
        <begin position="58"/>
        <end position="83"/>
    </location>
</feature>
<proteinExistence type="predicted"/>
<feature type="compositionally biased region" description="Basic and acidic residues" evidence="1">
    <location>
        <begin position="1"/>
        <end position="18"/>
    </location>
</feature>
<reference evidence="2" key="2">
    <citation type="submission" date="2018-07" db="EMBL/GenBank/DDBJ databases">
        <authorList>
            <person name="Mckenzie S.K."/>
            <person name="Kronauer D.J.C."/>
        </authorList>
    </citation>
    <scope>NUCLEOTIDE SEQUENCE</scope>
    <source>
        <strain evidence="2">Clonal line C1</strain>
    </source>
</reference>
<comment type="caution">
    <text evidence="2">The sequence shown here is derived from an EMBL/GenBank/DDBJ whole genome shotgun (WGS) entry which is preliminary data.</text>
</comment>
<reference evidence="2" key="1">
    <citation type="journal article" date="2018" name="Genome Res.">
        <title>The genomic architecture and molecular evolution of ant odorant receptors.</title>
        <authorList>
            <person name="McKenzie S.K."/>
            <person name="Kronauer D.J.C."/>
        </authorList>
    </citation>
    <scope>NUCLEOTIDE SEQUENCE [LARGE SCALE GENOMIC DNA]</scope>
    <source>
        <strain evidence="2">Clonal line C1</strain>
    </source>
</reference>
<accession>A0A3L8D609</accession>
<dbReference type="AlphaFoldDB" id="A0A3L8D609"/>
<feature type="region of interest" description="Disordered" evidence="1">
    <location>
        <begin position="1"/>
        <end position="107"/>
    </location>
</feature>
<dbReference type="Proteomes" id="UP000279307">
    <property type="component" value="Chromosome 13"/>
</dbReference>
<evidence type="ECO:0000313" key="2">
    <source>
        <dbReference type="EMBL" id="RLU15453.1"/>
    </source>
</evidence>
<organism evidence="2">
    <name type="scientific">Ooceraea biroi</name>
    <name type="common">Clonal raider ant</name>
    <name type="synonym">Cerapachys biroi</name>
    <dbReference type="NCBI Taxonomy" id="2015173"/>
    <lineage>
        <taxon>Eukaryota</taxon>
        <taxon>Metazoa</taxon>
        <taxon>Ecdysozoa</taxon>
        <taxon>Arthropoda</taxon>
        <taxon>Hexapoda</taxon>
        <taxon>Insecta</taxon>
        <taxon>Pterygota</taxon>
        <taxon>Neoptera</taxon>
        <taxon>Endopterygota</taxon>
        <taxon>Hymenoptera</taxon>
        <taxon>Apocrita</taxon>
        <taxon>Aculeata</taxon>
        <taxon>Formicoidea</taxon>
        <taxon>Formicidae</taxon>
        <taxon>Dorylinae</taxon>
        <taxon>Ooceraea</taxon>
    </lineage>
</organism>
<protein>
    <submittedName>
        <fullName evidence="2">Uncharacterized protein</fullName>
    </submittedName>
</protein>
<evidence type="ECO:0000256" key="1">
    <source>
        <dbReference type="SAM" id="MobiDB-lite"/>
    </source>
</evidence>
<feature type="compositionally biased region" description="Polar residues" evidence="1">
    <location>
        <begin position="47"/>
        <end position="57"/>
    </location>
</feature>
<sequence>MEENRTTEETRLIPRMDEAAFGQESDSCRHSPRQQSDWQGEDCFAGPSTNVAASATTPRDDDMARSTDDESEKEKERKLSYRVEEEDSPKRPAKRRGRGRPPTTGEYVELAAAKECWLAAERKEKELEEEKDILEMYPRLGSKVLMNEEEKDRMNRMKKSNIDEIAA</sequence>
<gene>
    <name evidence="2" type="ORF">DMN91_012447</name>
</gene>
<dbReference type="EMBL" id="QOIP01000013">
    <property type="protein sequence ID" value="RLU15453.1"/>
    <property type="molecule type" value="Genomic_DNA"/>
</dbReference>